<dbReference type="InterPro" id="IPR019734">
    <property type="entry name" value="TPR_rpt"/>
</dbReference>
<dbReference type="SUPFAM" id="SSF54534">
    <property type="entry name" value="FKBP-like"/>
    <property type="match status" value="1"/>
</dbReference>
<dbReference type="EMBL" id="GHWJ01004932">
    <property type="protein sequence ID" value="NOV37669.1"/>
    <property type="molecule type" value="Transcribed_RNA"/>
</dbReference>
<dbReference type="Gene3D" id="3.10.50.40">
    <property type="match status" value="1"/>
</dbReference>
<organism evidence="7">
    <name type="scientific">Rhipicephalus microplus</name>
    <name type="common">Cattle tick</name>
    <name type="synonym">Boophilus microplus</name>
    <dbReference type="NCBI Taxonomy" id="6941"/>
    <lineage>
        <taxon>Eukaryota</taxon>
        <taxon>Metazoa</taxon>
        <taxon>Ecdysozoa</taxon>
        <taxon>Arthropoda</taxon>
        <taxon>Chelicerata</taxon>
        <taxon>Arachnida</taxon>
        <taxon>Acari</taxon>
        <taxon>Parasitiformes</taxon>
        <taxon>Ixodida</taxon>
        <taxon>Ixodoidea</taxon>
        <taxon>Ixodidae</taxon>
        <taxon>Rhipicephalinae</taxon>
        <taxon>Rhipicephalus</taxon>
        <taxon>Boophilus</taxon>
    </lineage>
</organism>
<dbReference type="PROSITE" id="PS50005">
    <property type="entry name" value="TPR"/>
    <property type="match status" value="1"/>
</dbReference>
<evidence type="ECO:0000313" key="7">
    <source>
        <dbReference type="EMBL" id="NOV37669.1"/>
    </source>
</evidence>
<keyword evidence="4" id="KW-0697">Rotamase</keyword>
<dbReference type="SMART" id="SM00028">
    <property type="entry name" value="TPR"/>
    <property type="match status" value="3"/>
</dbReference>
<dbReference type="GO" id="GO:0005737">
    <property type="term" value="C:cytoplasm"/>
    <property type="evidence" value="ECO:0007669"/>
    <property type="project" value="TreeGrafter"/>
</dbReference>
<dbReference type="PANTHER" id="PTHR46674">
    <property type="entry name" value="INACTIVE PEPTIDYL-PROLYL CIS-TRANS ISOMERASE FKBP6"/>
    <property type="match status" value="1"/>
</dbReference>
<comment type="catalytic activity">
    <reaction evidence="4">
        <text>[protein]-peptidylproline (omega=180) = [protein]-peptidylproline (omega=0)</text>
        <dbReference type="Rhea" id="RHEA:16237"/>
        <dbReference type="Rhea" id="RHEA-COMP:10747"/>
        <dbReference type="Rhea" id="RHEA-COMP:10748"/>
        <dbReference type="ChEBI" id="CHEBI:83833"/>
        <dbReference type="ChEBI" id="CHEBI:83834"/>
        <dbReference type="EC" id="5.2.1.8"/>
    </reaction>
</comment>
<keyword evidence="4 7" id="KW-0413">Isomerase</keyword>
<dbReference type="AlphaFoldDB" id="A0A6M2CVB4"/>
<dbReference type="GO" id="GO:0003755">
    <property type="term" value="F:peptidyl-prolyl cis-trans isomerase activity"/>
    <property type="evidence" value="ECO:0007669"/>
    <property type="project" value="UniProtKB-KW"/>
</dbReference>
<dbReference type="GO" id="GO:0034587">
    <property type="term" value="P:piRNA processing"/>
    <property type="evidence" value="ECO:0007669"/>
    <property type="project" value="TreeGrafter"/>
</dbReference>
<dbReference type="EC" id="5.2.1.8" evidence="4"/>
<name>A0A6M2CVB4_RHIMP</name>
<protein>
    <recommendedName>
        <fullName evidence="4">peptidylprolyl isomerase</fullName>
        <ecNumber evidence="4">5.2.1.8</ecNumber>
    </recommendedName>
</protein>
<dbReference type="OrthoDB" id="8116123at2759"/>
<evidence type="ECO:0000256" key="5">
    <source>
        <dbReference type="PROSITE-ProRule" id="PRU00339"/>
    </source>
</evidence>
<keyword evidence="3 5" id="KW-0802">TPR repeat</keyword>
<dbReference type="Pfam" id="PF07719">
    <property type="entry name" value="TPR_2"/>
    <property type="match status" value="1"/>
</dbReference>
<dbReference type="Gene3D" id="1.25.40.10">
    <property type="entry name" value="Tetratricopeptide repeat domain"/>
    <property type="match status" value="1"/>
</dbReference>
<proteinExistence type="inferred from homology"/>
<dbReference type="InterPro" id="IPR013105">
    <property type="entry name" value="TPR_2"/>
</dbReference>
<evidence type="ECO:0000256" key="4">
    <source>
        <dbReference type="PROSITE-ProRule" id="PRU00277"/>
    </source>
</evidence>
<dbReference type="VEuPathDB" id="VectorBase:LOC119177290"/>
<evidence type="ECO:0000256" key="3">
    <source>
        <dbReference type="ARBA" id="ARBA00022803"/>
    </source>
</evidence>
<accession>A0A6M2CVB4</accession>
<dbReference type="Pfam" id="PF00254">
    <property type="entry name" value="FKBP_C"/>
    <property type="match status" value="1"/>
</dbReference>
<dbReference type="GO" id="GO:0051879">
    <property type="term" value="F:Hsp90 protein binding"/>
    <property type="evidence" value="ECO:0007669"/>
    <property type="project" value="TreeGrafter"/>
</dbReference>
<comment type="similarity">
    <text evidence="1">Belongs to the FKBP6 family.</text>
</comment>
<evidence type="ECO:0000259" key="6">
    <source>
        <dbReference type="PROSITE" id="PS50059"/>
    </source>
</evidence>
<dbReference type="PANTHER" id="PTHR46674:SF1">
    <property type="entry name" value="INACTIVE PEPTIDYL-PROLYL CIS-TRANS ISOMERASE FKBP6"/>
    <property type="match status" value="1"/>
</dbReference>
<dbReference type="GO" id="GO:0007283">
    <property type="term" value="P:spermatogenesis"/>
    <property type="evidence" value="ECO:0007669"/>
    <property type="project" value="TreeGrafter"/>
</dbReference>
<dbReference type="InterPro" id="IPR042282">
    <property type="entry name" value="FKBP6/shu"/>
</dbReference>
<reference evidence="7" key="1">
    <citation type="submission" date="2019-09" db="EMBL/GenBank/DDBJ databases">
        <title>Organ-specific transcriptomic study of the physiology of the cattle tick, Rhipicephalus microplus.</title>
        <authorList>
            <person name="Tirloni L."/>
            <person name="Braz G."/>
            <person name="Gandara A.C.P."/>
            <person name="Sabadin G.A."/>
            <person name="da Silva R.M."/>
            <person name="Guizzo M.G."/>
            <person name="Machado J.A."/>
            <person name="Costa E.P."/>
            <person name="Gomes H.F."/>
            <person name="Moraes J."/>
            <person name="Mota M.B.S."/>
            <person name="Mesquita R.D."/>
            <person name="Alvarenga P.H."/>
            <person name="Alves F."/>
            <person name="Seixas A."/>
            <person name="da Fonseca R.N."/>
            <person name="Fogaca A."/>
            <person name="Logullo C."/>
            <person name="Tanaka A."/>
            <person name="Daffre S."/>
            <person name="Termignoni C."/>
            <person name="Vaz I.S.Jr."/>
            <person name="Oliveira P.L."/>
            <person name="Ribeiro J.M."/>
        </authorList>
    </citation>
    <scope>NUCLEOTIDE SEQUENCE</scope>
    <source>
        <strain evidence="7">Porto Alegre</strain>
    </source>
</reference>
<evidence type="ECO:0000256" key="1">
    <source>
        <dbReference type="ARBA" id="ARBA00009648"/>
    </source>
</evidence>
<dbReference type="InterPro" id="IPR001179">
    <property type="entry name" value="PPIase_FKBP_dom"/>
</dbReference>
<dbReference type="SUPFAM" id="SSF48452">
    <property type="entry name" value="TPR-like"/>
    <property type="match status" value="1"/>
</dbReference>
<feature type="domain" description="PPIase FKBP-type" evidence="6">
    <location>
        <begin position="113"/>
        <end position="201"/>
    </location>
</feature>
<sequence length="459" mass="51846">MEKDLPEEVELEYVRSVLKEPLTYENVQHGTVFEITPKPANEDKEEEEKSTFEPAKLMKNLRLDLLGGDEEDPDSEITLPFERIASSMQPITKDRGVLKKVLKSGVGPVVSPGSGVCFHYNAYLEMADEPFDSTQLRGRPFRCLLGDMIIPGLSLGVATMRKGEKAQFLVEPQYGFGRMGCPPRIPGNATTLWEVELQFVVTALDEIELKSFMQEDERRMPFPELLEKCVAKRQTGNTFYEQGEYAHAIRSYTSAIKALEEARTSNENEDKERAEVLLMLYNNISLCFIKTGKAESAIRYGKLALQSHPDDARALYRVGVGLKMMGKFDGAANYLRKALKKQPNSTHAAEQLRSIDCMKRKLFAEERAMCRRMFNTGKSSIAEEEAKRIVSMEQFGVTPQMKNSIRQRLEEFKQSASSTPITFTTGFSHTHFQYIRSVSTRLGLKCADLPGEGVKVFIE</sequence>
<evidence type="ECO:0000256" key="2">
    <source>
        <dbReference type="ARBA" id="ARBA00022737"/>
    </source>
</evidence>
<keyword evidence="2" id="KW-0677">Repeat</keyword>
<dbReference type="InterPro" id="IPR011990">
    <property type="entry name" value="TPR-like_helical_dom_sf"/>
</dbReference>
<dbReference type="PROSITE" id="PS50059">
    <property type="entry name" value="FKBP_PPIASE"/>
    <property type="match status" value="1"/>
</dbReference>
<feature type="repeat" description="TPR" evidence="5">
    <location>
        <begin position="312"/>
        <end position="345"/>
    </location>
</feature>
<dbReference type="InterPro" id="IPR046357">
    <property type="entry name" value="PPIase_dom_sf"/>
</dbReference>